<dbReference type="EMBL" id="DS022304">
    <property type="protein sequence ID" value="OAJ40531.1"/>
    <property type="molecule type" value="Genomic_DNA"/>
</dbReference>
<feature type="repeat" description="RCC1" evidence="2">
    <location>
        <begin position="21"/>
        <end position="76"/>
    </location>
</feature>
<dbReference type="PANTHER" id="PTHR45622">
    <property type="entry name" value="UBIQUITIN-PROTEIN LIGASE E3A-RELATED"/>
    <property type="match status" value="1"/>
</dbReference>
<feature type="repeat" description="RCC1" evidence="2">
    <location>
        <begin position="262"/>
        <end position="352"/>
    </location>
</feature>
<feature type="repeat" description="RCC1" evidence="2">
    <location>
        <begin position="135"/>
        <end position="194"/>
    </location>
</feature>
<dbReference type="PANTHER" id="PTHR45622:SF70">
    <property type="entry name" value="SECRETION-REGULATING GUANINE NUCLEOTIDE EXCHANGE FACTOR"/>
    <property type="match status" value="1"/>
</dbReference>
<organism evidence="4 5">
    <name type="scientific">Batrachochytrium dendrobatidis (strain JEL423)</name>
    <dbReference type="NCBI Taxonomy" id="403673"/>
    <lineage>
        <taxon>Eukaryota</taxon>
        <taxon>Fungi</taxon>
        <taxon>Fungi incertae sedis</taxon>
        <taxon>Chytridiomycota</taxon>
        <taxon>Chytridiomycota incertae sedis</taxon>
        <taxon>Chytridiomycetes</taxon>
        <taxon>Rhizophydiales</taxon>
        <taxon>Rhizophydiales incertae sedis</taxon>
        <taxon>Batrachochytrium</taxon>
    </lineage>
</organism>
<evidence type="ECO:0000256" key="2">
    <source>
        <dbReference type="PROSITE-ProRule" id="PRU00235"/>
    </source>
</evidence>
<evidence type="ECO:0000313" key="5">
    <source>
        <dbReference type="Proteomes" id="UP000077115"/>
    </source>
</evidence>
<feature type="domain" description="RCC1-like" evidence="3">
    <location>
        <begin position="5"/>
        <end position="408"/>
    </location>
</feature>
<dbReference type="InterPro" id="IPR058923">
    <property type="entry name" value="RCC1-like_dom"/>
</dbReference>
<dbReference type="Proteomes" id="UP000077115">
    <property type="component" value="Unassembled WGS sequence"/>
</dbReference>
<keyword evidence="1" id="KW-0677">Repeat</keyword>
<reference evidence="4 5" key="2">
    <citation type="submission" date="2016-05" db="EMBL/GenBank/DDBJ databases">
        <title>Lineage-specific infection strategies underlie the spectrum of fungal disease in amphibians.</title>
        <authorList>
            <person name="Cuomo C.A."/>
            <person name="Farrer R.A."/>
            <person name="James T."/>
            <person name="Longcore J."/>
            <person name="Birren B."/>
        </authorList>
    </citation>
    <scope>NUCLEOTIDE SEQUENCE [LARGE SCALE GENOMIC DNA]</scope>
    <source>
        <strain evidence="4 5">JEL423</strain>
    </source>
</reference>
<dbReference type="STRING" id="403673.A0A177WMC2"/>
<dbReference type="SUPFAM" id="SSF50985">
    <property type="entry name" value="RCC1/BLIP-II"/>
    <property type="match status" value="1"/>
</dbReference>
<dbReference type="VEuPathDB" id="FungiDB:BDEG_24250"/>
<dbReference type="PROSITE" id="PS50012">
    <property type="entry name" value="RCC1_3"/>
    <property type="match status" value="4"/>
</dbReference>
<dbReference type="InterPro" id="IPR009091">
    <property type="entry name" value="RCC1/BLIP-II"/>
</dbReference>
<dbReference type="Gene3D" id="2.130.10.30">
    <property type="entry name" value="Regulator of chromosome condensation 1/beta-lactamase-inhibitor protein II"/>
    <property type="match status" value="3"/>
</dbReference>
<evidence type="ECO:0000313" key="4">
    <source>
        <dbReference type="EMBL" id="OAJ40531.1"/>
    </source>
</evidence>
<reference evidence="4 5" key="1">
    <citation type="submission" date="2006-10" db="EMBL/GenBank/DDBJ databases">
        <title>The Genome Sequence of Batrachochytrium dendrobatidis JEL423.</title>
        <authorList>
            <consortium name="The Broad Institute Genome Sequencing Platform"/>
            <person name="Birren B."/>
            <person name="Lander E."/>
            <person name="Galagan J."/>
            <person name="Cuomo C."/>
            <person name="Devon K."/>
            <person name="Jaffe D."/>
            <person name="Butler J."/>
            <person name="Alvarez P."/>
            <person name="Gnerre S."/>
            <person name="Grabherr M."/>
            <person name="Kleber M."/>
            <person name="Mauceli E."/>
            <person name="Brockman W."/>
            <person name="Young S."/>
            <person name="LaButti K."/>
            <person name="Sykes S."/>
            <person name="DeCaprio D."/>
            <person name="Crawford M."/>
            <person name="Koehrsen M."/>
            <person name="Engels R."/>
            <person name="Montgomery P."/>
            <person name="Pearson M."/>
            <person name="Howarth C."/>
            <person name="Larson L."/>
            <person name="White J."/>
            <person name="O'Leary S."/>
            <person name="Kodira C."/>
            <person name="Zeng Q."/>
            <person name="Yandava C."/>
            <person name="Alvarado L."/>
            <person name="Longcore J."/>
            <person name="James T."/>
        </authorList>
    </citation>
    <scope>NUCLEOTIDE SEQUENCE [LARGE SCALE GENOMIC DNA]</scope>
    <source>
        <strain evidence="4 5">JEL423</strain>
    </source>
</reference>
<evidence type="ECO:0000259" key="3">
    <source>
        <dbReference type="Pfam" id="PF25390"/>
    </source>
</evidence>
<dbReference type="GO" id="GO:0005737">
    <property type="term" value="C:cytoplasm"/>
    <property type="evidence" value="ECO:0007669"/>
    <property type="project" value="TreeGrafter"/>
</dbReference>
<dbReference type="InterPro" id="IPR000408">
    <property type="entry name" value="Reg_chr_condens"/>
</dbReference>
<dbReference type="AlphaFoldDB" id="A0A177WMC2"/>
<evidence type="ECO:0000256" key="1">
    <source>
        <dbReference type="ARBA" id="ARBA00022737"/>
    </source>
</evidence>
<name>A0A177WMC2_BATDL</name>
<feature type="repeat" description="RCC1" evidence="2">
    <location>
        <begin position="77"/>
        <end position="134"/>
    </location>
</feature>
<dbReference type="eggNOG" id="KOG1426">
    <property type="taxonomic scope" value="Eukaryota"/>
</dbReference>
<sequence>MGSCQQLAGGANHSILLDSLGQVFVCGDNAHGQLGISDTSISTIATFIPVHIHTAHNDPIVYIACGWQVSFAVSLRGAVWVAGCNLYGQAGLSLSVKQTDTCNGFINLSAIHPQLPSIKKTACGLRHTLFLGHDGSLWGCGSNRYGQLLNLIDSDSLASKKHLIVQPRLLKLQNSARVLDVACGQNHSIALVSGLNAELAIYTFGQNKHGQLAASPISVPHTQGNPDPFIHVPITIQTTIPQEQFIAVFAGWSTSGVVCESGHVFIWGRNDHGQLAVSKNPSSMPNQVNAMDLNLFCSTTPCLLYWYPQMIVRLDSKGLYQPLIIKTKHSKTGLVQCAIAAGSEHIIAIAFDHHTAEKSNENPARMQCISWGWNEHGNCGIGNTLDILVPTVLNGISTLDENCVVGAGINRPRHHLHRTAQPPTPNIGPNVARWIQRSPDDHLKQLIDSVKSSNAASVK</sequence>
<dbReference type="PROSITE" id="PS00626">
    <property type="entry name" value="RCC1_2"/>
    <property type="match status" value="2"/>
</dbReference>
<protein>
    <recommendedName>
        <fullName evidence="3">RCC1-like domain-containing protein</fullName>
    </recommendedName>
</protein>
<dbReference type="Pfam" id="PF25390">
    <property type="entry name" value="WD40_RLD"/>
    <property type="match status" value="1"/>
</dbReference>
<dbReference type="InterPro" id="IPR051709">
    <property type="entry name" value="Ub-ligase/GTPase-reg"/>
</dbReference>
<dbReference type="PRINTS" id="PR00633">
    <property type="entry name" value="RCCNDNSATION"/>
</dbReference>
<proteinExistence type="predicted"/>
<gene>
    <name evidence="4" type="ORF">BDEG_24250</name>
</gene>
<accession>A0A177WMC2</accession>
<dbReference type="OrthoDB" id="2151335at2759"/>